<comment type="caution">
    <text evidence="1">The sequence shown here is derived from an EMBL/GenBank/DDBJ whole genome shotgun (WGS) entry which is preliminary data.</text>
</comment>
<reference evidence="1 2" key="1">
    <citation type="submission" date="2024-02" db="EMBL/GenBank/DDBJ databases">
        <authorList>
            <person name="Chen Y."/>
            <person name="Shah S."/>
            <person name="Dougan E. K."/>
            <person name="Thang M."/>
            <person name="Chan C."/>
        </authorList>
    </citation>
    <scope>NUCLEOTIDE SEQUENCE [LARGE SCALE GENOMIC DNA]</scope>
</reference>
<accession>A0ABP0HFD2</accession>
<organism evidence="1 2">
    <name type="scientific">Durusdinium trenchii</name>
    <dbReference type="NCBI Taxonomy" id="1381693"/>
    <lineage>
        <taxon>Eukaryota</taxon>
        <taxon>Sar</taxon>
        <taxon>Alveolata</taxon>
        <taxon>Dinophyceae</taxon>
        <taxon>Suessiales</taxon>
        <taxon>Symbiodiniaceae</taxon>
        <taxon>Durusdinium</taxon>
    </lineage>
</organism>
<sequence>FMFLNMLIALEQKDAEVIFKCKGSPQLLPGDTREVTICGTEFDLEASLIVLVSDSNLSRHCESKMTFLNFGTVGW</sequence>
<gene>
    <name evidence="1" type="ORF">SCF082_LOCUS1536</name>
</gene>
<feature type="non-terminal residue" evidence="1">
    <location>
        <position position="1"/>
    </location>
</feature>
<evidence type="ECO:0000313" key="1">
    <source>
        <dbReference type="EMBL" id="CAK8988800.1"/>
    </source>
</evidence>
<proteinExistence type="predicted"/>
<name>A0ABP0HFD2_9DINO</name>
<evidence type="ECO:0000313" key="2">
    <source>
        <dbReference type="Proteomes" id="UP001642464"/>
    </source>
</evidence>
<dbReference type="EMBL" id="CAXAMM010000769">
    <property type="protein sequence ID" value="CAK8988800.1"/>
    <property type="molecule type" value="Genomic_DNA"/>
</dbReference>
<dbReference type="Proteomes" id="UP001642464">
    <property type="component" value="Unassembled WGS sequence"/>
</dbReference>
<protein>
    <submittedName>
        <fullName evidence="1">Uncharacterized protein</fullName>
    </submittedName>
</protein>
<keyword evidence="2" id="KW-1185">Reference proteome</keyword>